<evidence type="ECO:0000256" key="1">
    <source>
        <dbReference type="ARBA" id="ARBA00004225"/>
    </source>
</evidence>
<feature type="non-terminal residue" evidence="8">
    <location>
        <position position="58"/>
    </location>
</feature>
<keyword evidence="7" id="KW-0472">Membrane</keyword>
<evidence type="ECO:0000256" key="3">
    <source>
        <dbReference type="ARBA" id="ARBA00022692"/>
    </source>
</evidence>
<dbReference type="PANTHER" id="PTHR21252">
    <property type="entry name" value="TB1 PROTEIN-RELATED"/>
    <property type="match status" value="1"/>
</dbReference>
<sequence length="58" mass="6547">GSRAIADDLDTGYEVFPVLSAYNGFWDCVRTIRCEEGNNGFFKGFGTLFLHYGVLYLM</sequence>
<dbReference type="PANTHER" id="PTHR21252:SF2">
    <property type="entry name" value="MITOCHONDRIAL OUTER MEMBRANE PROTEIN SLC25A46"/>
    <property type="match status" value="1"/>
</dbReference>
<dbReference type="Proteomes" id="UP000595437">
    <property type="component" value="Chromosome 3"/>
</dbReference>
<keyword evidence="2" id="KW-0813">Transport</keyword>
<accession>A0A7T8QS64</accession>
<dbReference type="OrthoDB" id="2403262at2759"/>
<keyword evidence="5" id="KW-1133">Transmembrane helix</keyword>
<reference evidence="9" key="1">
    <citation type="submission" date="2021-01" db="EMBL/GenBank/DDBJ databases">
        <title>Caligus Genome Assembly.</title>
        <authorList>
            <person name="Gallardo-Escarate C."/>
        </authorList>
    </citation>
    <scope>NUCLEOTIDE SEQUENCE [LARGE SCALE GENOMIC DNA]</scope>
</reference>
<name>A0A7T8QS64_CALRO</name>
<dbReference type="InterPro" id="IPR023395">
    <property type="entry name" value="MCP_dom_sf"/>
</dbReference>
<gene>
    <name evidence="8" type="ORF">FKW44_005600</name>
</gene>
<dbReference type="GO" id="GO:0005741">
    <property type="term" value="C:mitochondrial outer membrane"/>
    <property type="evidence" value="ECO:0007669"/>
    <property type="project" value="InterPro"/>
</dbReference>
<protein>
    <submittedName>
        <fullName evidence="8">Solute carrier family 25 member 46-like</fullName>
    </submittedName>
</protein>
<feature type="non-terminal residue" evidence="8">
    <location>
        <position position="1"/>
    </location>
</feature>
<evidence type="ECO:0000256" key="2">
    <source>
        <dbReference type="ARBA" id="ARBA00022448"/>
    </source>
</evidence>
<proteinExistence type="predicted"/>
<keyword evidence="6" id="KW-0496">Mitochondrion</keyword>
<keyword evidence="4" id="KW-0677">Repeat</keyword>
<comment type="subcellular location">
    <subcellularLocation>
        <location evidence="1">Mitochondrion membrane</location>
        <topology evidence="1">Multi-pass membrane protein</topology>
    </subcellularLocation>
</comment>
<evidence type="ECO:0000256" key="7">
    <source>
        <dbReference type="ARBA" id="ARBA00023136"/>
    </source>
</evidence>
<keyword evidence="9" id="KW-1185">Reference proteome</keyword>
<evidence type="ECO:0000313" key="9">
    <source>
        <dbReference type="Proteomes" id="UP000595437"/>
    </source>
</evidence>
<evidence type="ECO:0000256" key="4">
    <source>
        <dbReference type="ARBA" id="ARBA00022737"/>
    </source>
</evidence>
<dbReference type="AlphaFoldDB" id="A0A7T8QS64"/>
<dbReference type="SUPFAM" id="SSF103506">
    <property type="entry name" value="Mitochondrial carrier"/>
    <property type="match status" value="1"/>
</dbReference>
<keyword evidence="3" id="KW-0812">Transmembrane</keyword>
<evidence type="ECO:0000256" key="5">
    <source>
        <dbReference type="ARBA" id="ARBA00022989"/>
    </source>
</evidence>
<dbReference type="InterPro" id="IPR039158">
    <property type="entry name" value="SLC25A46"/>
</dbReference>
<dbReference type="EMBL" id="CP045892">
    <property type="protein sequence ID" value="QQP53212.1"/>
    <property type="molecule type" value="Genomic_DNA"/>
</dbReference>
<evidence type="ECO:0000256" key="6">
    <source>
        <dbReference type="ARBA" id="ARBA00023128"/>
    </source>
</evidence>
<dbReference type="GO" id="GO:0090149">
    <property type="term" value="P:mitochondrial membrane fission"/>
    <property type="evidence" value="ECO:0007669"/>
    <property type="project" value="InterPro"/>
</dbReference>
<evidence type="ECO:0000313" key="8">
    <source>
        <dbReference type="EMBL" id="QQP53212.1"/>
    </source>
</evidence>
<organism evidence="8 9">
    <name type="scientific">Caligus rogercresseyi</name>
    <name type="common">Sea louse</name>
    <dbReference type="NCBI Taxonomy" id="217165"/>
    <lineage>
        <taxon>Eukaryota</taxon>
        <taxon>Metazoa</taxon>
        <taxon>Ecdysozoa</taxon>
        <taxon>Arthropoda</taxon>
        <taxon>Crustacea</taxon>
        <taxon>Multicrustacea</taxon>
        <taxon>Hexanauplia</taxon>
        <taxon>Copepoda</taxon>
        <taxon>Siphonostomatoida</taxon>
        <taxon>Caligidae</taxon>
        <taxon>Caligus</taxon>
    </lineage>
</organism>